<feature type="DNA-binding region" description="H-T-H motif" evidence="4">
    <location>
        <begin position="37"/>
        <end position="56"/>
    </location>
</feature>
<dbReference type="InterPro" id="IPR050109">
    <property type="entry name" value="HTH-type_TetR-like_transc_reg"/>
</dbReference>
<dbReference type="PANTHER" id="PTHR30055:SF234">
    <property type="entry name" value="HTH-TYPE TRANSCRIPTIONAL REGULATOR BETI"/>
    <property type="match status" value="1"/>
</dbReference>
<dbReference type="OrthoDB" id="3869819at2"/>
<gene>
    <name evidence="6" type="ORF">FH607_029315</name>
</gene>
<dbReference type="Gene3D" id="1.10.357.10">
    <property type="entry name" value="Tetracycline Repressor, domain 2"/>
    <property type="match status" value="1"/>
</dbReference>
<dbReference type="PANTHER" id="PTHR30055">
    <property type="entry name" value="HTH-TYPE TRANSCRIPTIONAL REGULATOR RUTR"/>
    <property type="match status" value="1"/>
</dbReference>
<dbReference type="SUPFAM" id="SSF46689">
    <property type="entry name" value="Homeodomain-like"/>
    <property type="match status" value="1"/>
</dbReference>
<evidence type="ECO:0000256" key="4">
    <source>
        <dbReference type="PROSITE-ProRule" id="PRU00335"/>
    </source>
</evidence>
<organism evidence="6 7">
    <name type="scientific">Streptomyces mimosae</name>
    <dbReference type="NCBI Taxonomy" id="2586635"/>
    <lineage>
        <taxon>Bacteria</taxon>
        <taxon>Bacillati</taxon>
        <taxon>Actinomycetota</taxon>
        <taxon>Actinomycetes</taxon>
        <taxon>Kitasatosporales</taxon>
        <taxon>Streptomycetaceae</taxon>
        <taxon>Streptomyces</taxon>
    </lineage>
</organism>
<keyword evidence="3" id="KW-0804">Transcription</keyword>
<evidence type="ECO:0000259" key="5">
    <source>
        <dbReference type="PROSITE" id="PS50977"/>
    </source>
</evidence>
<dbReference type="PROSITE" id="PS50977">
    <property type="entry name" value="HTH_TETR_2"/>
    <property type="match status" value="1"/>
</dbReference>
<keyword evidence="1" id="KW-0805">Transcription regulation</keyword>
<evidence type="ECO:0000313" key="6">
    <source>
        <dbReference type="EMBL" id="KAB8158376.1"/>
    </source>
</evidence>
<proteinExistence type="predicted"/>
<dbReference type="GO" id="GO:0003700">
    <property type="term" value="F:DNA-binding transcription factor activity"/>
    <property type="evidence" value="ECO:0007669"/>
    <property type="project" value="TreeGrafter"/>
</dbReference>
<evidence type="ECO:0000256" key="2">
    <source>
        <dbReference type="ARBA" id="ARBA00023125"/>
    </source>
</evidence>
<dbReference type="InterPro" id="IPR009057">
    <property type="entry name" value="Homeodomain-like_sf"/>
</dbReference>
<dbReference type="Pfam" id="PF00440">
    <property type="entry name" value="TetR_N"/>
    <property type="match status" value="1"/>
</dbReference>
<dbReference type="Proteomes" id="UP000314251">
    <property type="component" value="Unassembled WGS sequence"/>
</dbReference>
<dbReference type="InterPro" id="IPR036271">
    <property type="entry name" value="Tet_transcr_reg_TetR-rel_C_sf"/>
</dbReference>
<sequence length="201" mass="21354">MLDEQTSTRRRRADAERSRTAILEAAVSVLAERPDASVAAIGRAAGVTRQTVYAHFPSRRALLNAVLDRAAEESVAAMDAAEQGADSALEALRRMMDASWRAAESYPSLAEVAAEAAEAEGSEEDARRHLPLLERLVALIERGQRTGEFAPDPPAPWLASAAIALAHAAAREASAGQFTPTESLAALHVGLARLLTARDHA</sequence>
<keyword evidence="7" id="KW-1185">Reference proteome</keyword>
<dbReference type="SUPFAM" id="SSF48498">
    <property type="entry name" value="Tetracyclin repressor-like, C-terminal domain"/>
    <property type="match status" value="1"/>
</dbReference>
<evidence type="ECO:0000256" key="1">
    <source>
        <dbReference type="ARBA" id="ARBA00023015"/>
    </source>
</evidence>
<dbReference type="InterPro" id="IPR001647">
    <property type="entry name" value="HTH_TetR"/>
</dbReference>
<reference evidence="6" key="1">
    <citation type="submission" date="2019-10" db="EMBL/GenBank/DDBJ databases">
        <title>Nonomuraea sp. nov., isolated from Phyllanthus amarus.</title>
        <authorList>
            <person name="Klykleung N."/>
            <person name="Tanasupawat S."/>
        </authorList>
    </citation>
    <scope>NUCLEOTIDE SEQUENCE [LARGE SCALE GENOMIC DNA]</scope>
    <source>
        <strain evidence="6">3MP-10</strain>
    </source>
</reference>
<name>A0A5N5ZRM8_9ACTN</name>
<dbReference type="EMBL" id="VDLY02000028">
    <property type="protein sequence ID" value="KAB8158376.1"/>
    <property type="molecule type" value="Genomic_DNA"/>
</dbReference>
<feature type="domain" description="HTH tetR-type" evidence="5">
    <location>
        <begin position="16"/>
        <end position="74"/>
    </location>
</feature>
<evidence type="ECO:0000313" key="7">
    <source>
        <dbReference type="Proteomes" id="UP000314251"/>
    </source>
</evidence>
<evidence type="ECO:0000256" key="3">
    <source>
        <dbReference type="ARBA" id="ARBA00023163"/>
    </source>
</evidence>
<keyword evidence="2 4" id="KW-0238">DNA-binding</keyword>
<dbReference type="RefSeq" id="WP_139675281.1">
    <property type="nucleotide sequence ID" value="NZ_VDLY02000028.1"/>
</dbReference>
<comment type="caution">
    <text evidence="6">The sequence shown here is derived from an EMBL/GenBank/DDBJ whole genome shotgun (WGS) entry which is preliminary data.</text>
</comment>
<accession>A0A5N5ZRM8</accession>
<dbReference type="GO" id="GO:0000976">
    <property type="term" value="F:transcription cis-regulatory region binding"/>
    <property type="evidence" value="ECO:0007669"/>
    <property type="project" value="TreeGrafter"/>
</dbReference>
<protein>
    <submittedName>
        <fullName evidence="6">TetR family transcriptional regulator</fullName>
    </submittedName>
</protein>
<dbReference type="AlphaFoldDB" id="A0A5N5ZRM8"/>